<evidence type="ECO:0000313" key="1">
    <source>
        <dbReference type="EMBL" id="MSD17362.1"/>
    </source>
</evidence>
<sequence length="89" mass="10889">MALTAREWLLLPEDEQQRRKNELSPHECFLLRTDLEYIHFSEEEKKNISPEKKEAFLHPKERTEEEKEEFNQKCKEIFKRLSEEAKNKL</sequence>
<organism evidence="1 2">
    <name type="scientific">Eubacterium ramulus</name>
    <dbReference type="NCBI Taxonomy" id="39490"/>
    <lineage>
        <taxon>Bacteria</taxon>
        <taxon>Bacillati</taxon>
        <taxon>Bacillota</taxon>
        <taxon>Clostridia</taxon>
        <taxon>Eubacteriales</taxon>
        <taxon>Eubacteriaceae</taxon>
        <taxon>Eubacterium</taxon>
    </lineage>
</organism>
<gene>
    <name evidence="1" type="ORF">GKE72_15135</name>
</gene>
<dbReference type="AlphaFoldDB" id="A0A844E2D4"/>
<evidence type="ECO:0000313" key="2">
    <source>
        <dbReference type="Proteomes" id="UP000431304"/>
    </source>
</evidence>
<comment type="caution">
    <text evidence="1">The sequence shown here is derived from an EMBL/GenBank/DDBJ whole genome shotgun (WGS) entry which is preliminary data.</text>
</comment>
<dbReference type="RefSeq" id="WP_154315174.1">
    <property type="nucleotide sequence ID" value="NZ_CAXUGT010000012.1"/>
</dbReference>
<name>A0A844E2D4_EUBRA</name>
<proteinExistence type="predicted"/>
<protein>
    <submittedName>
        <fullName evidence="1">Uncharacterized protein</fullName>
    </submittedName>
</protein>
<reference evidence="1 2" key="1">
    <citation type="journal article" date="2019" name="Nat. Med.">
        <title>A library of human gut bacterial isolates paired with longitudinal multiomics data enables mechanistic microbiome research.</title>
        <authorList>
            <person name="Poyet M."/>
            <person name="Groussin M."/>
            <person name="Gibbons S.M."/>
            <person name="Avila-Pacheco J."/>
            <person name="Jiang X."/>
            <person name="Kearney S.M."/>
            <person name="Perrotta A.R."/>
            <person name="Berdy B."/>
            <person name="Zhao S."/>
            <person name="Lieberman T.D."/>
            <person name="Swanson P.K."/>
            <person name="Smith M."/>
            <person name="Roesemann S."/>
            <person name="Alexander J.E."/>
            <person name="Rich S.A."/>
            <person name="Livny J."/>
            <person name="Vlamakis H."/>
            <person name="Clish C."/>
            <person name="Bullock K."/>
            <person name="Deik A."/>
            <person name="Scott J."/>
            <person name="Pierce K.A."/>
            <person name="Xavier R.J."/>
            <person name="Alm E.J."/>
        </authorList>
    </citation>
    <scope>NUCLEOTIDE SEQUENCE [LARGE SCALE GENOMIC DNA]</scope>
    <source>
        <strain evidence="1 2">BIOML-A3</strain>
    </source>
</reference>
<accession>A0A844E2D4</accession>
<dbReference type="Proteomes" id="UP000431304">
    <property type="component" value="Unassembled WGS sequence"/>
</dbReference>
<dbReference type="EMBL" id="WKRA01000040">
    <property type="protein sequence ID" value="MSD17362.1"/>
    <property type="molecule type" value="Genomic_DNA"/>
</dbReference>